<feature type="compositionally biased region" description="Polar residues" evidence="4">
    <location>
        <begin position="174"/>
        <end position="201"/>
    </location>
</feature>
<dbReference type="AlphaFoldDB" id="A0A917HLC8"/>
<dbReference type="Pfam" id="PF13620">
    <property type="entry name" value="CarboxypepD_reg"/>
    <property type="match status" value="1"/>
</dbReference>
<sequence length="1274" mass="136769">MRFKLLVLASFCTLFLFPGHDIAWSQATTSLGGHVTDAGGASIAGASVKLTRTATTTVRETTTNKNGEYQFSQVAPGRYELTIASQGFATEKQTAIDLLVSQPATINVSLAVASVTSDVTVNAAVQPILNTTDATLGNAFTGQQIENLPSEARNVPDLLSLQPGVTFLGRTDTDTGTQSNGNTSTDSRSGSTNGGRSDQANITLDGIDVNDINNGYAFTSVLRVSQDAIAEFRVTTSNPNAEEGRSSGAQIALVTKSGTNSLHGVVYAYNRNNLFHANDFFNKQTQANEGLPNVPLKLIRNVFGASVGGPIKKNTAFFFLNYEGRRDTQGFTSNSDIVPTPSFRAGNLQYVCTGAAKCPASGVFLLTPSDLQSMDPQGIGVNTAVLALMNTYPNGNNLSLGDGLNTEGYSFSYNTQRSYNAYTGRLDWDIRGNGKHTVFWRGNLQNDHEPGGPQFPGQPGSNTLLTNSKGFAAGYTALFTDNLVNNLAFGLTRQGLSNAGLLSGPYVTLQDLSSLQATTSSNYTIAPVYNLTDNLSWTKHSHNLAFGTNIRFIDDRSSSNQLSYSNATGTYQYLNPGTIAGSGGAFDADAYPALYPQVAGNAKTNYNSAVMAAVGIINVGNITYNNTKNGTTLPVGAPVSRDYRWNEYELYAQDTWKALKDLSITYGLRYSYLQVPAETSGTQVGVCQIVGNECAPGAFSLTKFVNQSAQLAASGQSASGAGELGFPINGRYNGKPDYWTPEKGNIGPRIALAYSPTPDSGFLKKLLGTGQTSIRAGYSLVYDHFGAAIVNNFDTEGSFGLSTTLQTSAGVLKAGTAPRFTGVNNVPQSLLPPAPAVGFPGIPVRSGPTSGAIYWSQDSAIKTPYAHVVDFSIAREIRNGSSLEVTYVGRFGHRLLEQEDVAMPTNLAAAGTTYFAAAKQMSLLARQNGGNGVDVSTVQPIAYWETLFGALDGQDIGFGPGFTATQNIYQLYQQNLYNEANALYALDMPDTTTGAGINPNQLYPSNRFYHDQFSALYAWRSIGNSNYNALEVVYRQRFGLGLQADFNYTFSKSLDATSQAERLGSSGGINNAQIFNTWNPNQLYGPSDYDLRHQINTNYIWDLPFGRGKRFASSIGRFADELIGGWQTTGIVRWTSGFPFSVNNGNNFPTNYDIQGFATQIAKIPKGRGKLNQQFSNPAAVFAAFDFALPGESGSRNVLRGDGYFEEDAGLGKTFPIKDSMRVKAGIEVFNVTNSVRFDAHSVSARIDNPNGFGTATTALTNPRLAQFYARFEF</sequence>
<dbReference type="SUPFAM" id="SSF56935">
    <property type="entry name" value="Porins"/>
    <property type="match status" value="1"/>
</dbReference>
<dbReference type="Proteomes" id="UP000647241">
    <property type="component" value="Unassembled WGS sequence"/>
</dbReference>
<evidence type="ECO:0000256" key="2">
    <source>
        <dbReference type="ARBA" id="ARBA00023136"/>
    </source>
</evidence>
<evidence type="ECO:0000256" key="3">
    <source>
        <dbReference type="ARBA" id="ARBA00023237"/>
    </source>
</evidence>
<dbReference type="RefSeq" id="WP_188554756.1">
    <property type="nucleotide sequence ID" value="NZ_BMGT01000003.1"/>
</dbReference>
<dbReference type="GO" id="GO:0009279">
    <property type="term" value="C:cell outer membrane"/>
    <property type="evidence" value="ECO:0007669"/>
    <property type="project" value="UniProtKB-SubCell"/>
</dbReference>
<feature type="signal peptide" evidence="5">
    <location>
        <begin position="1"/>
        <end position="23"/>
    </location>
</feature>
<dbReference type="InterPro" id="IPR057601">
    <property type="entry name" value="Oar-like_b-barrel"/>
</dbReference>
<keyword evidence="8" id="KW-1185">Reference proteome</keyword>
<feature type="chain" id="PRO_5036872719" description="TonB-dependent transporter Oar-like beta-barrel domain-containing protein" evidence="5">
    <location>
        <begin position="24"/>
        <end position="1274"/>
    </location>
</feature>
<dbReference type="InterPro" id="IPR008969">
    <property type="entry name" value="CarboxyPept-like_regulatory"/>
</dbReference>
<dbReference type="Gene3D" id="2.40.170.20">
    <property type="entry name" value="TonB-dependent receptor, beta-barrel domain"/>
    <property type="match status" value="1"/>
</dbReference>
<keyword evidence="5" id="KW-0732">Signal</keyword>
<keyword evidence="2" id="KW-0472">Membrane</keyword>
<dbReference type="SUPFAM" id="SSF49464">
    <property type="entry name" value="Carboxypeptidase regulatory domain-like"/>
    <property type="match status" value="1"/>
</dbReference>
<protein>
    <recommendedName>
        <fullName evidence="6">TonB-dependent transporter Oar-like beta-barrel domain-containing protein</fullName>
    </recommendedName>
</protein>
<evidence type="ECO:0000313" key="8">
    <source>
        <dbReference type="Proteomes" id="UP000647241"/>
    </source>
</evidence>
<reference evidence="7" key="1">
    <citation type="journal article" date="2014" name="Int. J. Syst. Evol. Microbiol.">
        <title>Complete genome sequence of Corynebacterium casei LMG S-19264T (=DSM 44701T), isolated from a smear-ripened cheese.</title>
        <authorList>
            <consortium name="US DOE Joint Genome Institute (JGI-PGF)"/>
            <person name="Walter F."/>
            <person name="Albersmeier A."/>
            <person name="Kalinowski J."/>
            <person name="Ruckert C."/>
        </authorList>
    </citation>
    <scope>NUCLEOTIDE SEQUENCE</scope>
    <source>
        <strain evidence="7">CGMCC 1.12997</strain>
    </source>
</reference>
<evidence type="ECO:0000256" key="4">
    <source>
        <dbReference type="SAM" id="MobiDB-lite"/>
    </source>
</evidence>
<accession>A0A917HLC8</accession>
<evidence type="ECO:0000256" key="5">
    <source>
        <dbReference type="SAM" id="SignalP"/>
    </source>
</evidence>
<reference evidence="7" key="2">
    <citation type="submission" date="2020-09" db="EMBL/GenBank/DDBJ databases">
        <authorList>
            <person name="Sun Q."/>
            <person name="Zhou Y."/>
        </authorList>
    </citation>
    <scope>NUCLEOTIDE SEQUENCE</scope>
    <source>
        <strain evidence="7">CGMCC 1.12997</strain>
    </source>
</reference>
<evidence type="ECO:0000313" key="7">
    <source>
        <dbReference type="EMBL" id="GGG82336.1"/>
    </source>
</evidence>
<feature type="domain" description="TonB-dependent transporter Oar-like beta-barrel" evidence="6">
    <location>
        <begin position="254"/>
        <end position="1267"/>
    </location>
</feature>
<evidence type="ECO:0000259" key="6">
    <source>
        <dbReference type="Pfam" id="PF25183"/>
    </source>
</evidence>
<organism evidence="7 8">
    <name type="scientific">Edaphobacter dinghuensis</name>
    <dbReference type="NCBI Taxonomy" id="1560005"/>
    <lineage>
        <taxon>Bacteria</taxon>
        <taxon>Pseudomonadati</taxon>
        <taxon>Acidobacteriota</taxon>
        <taxon>Terriglobia</taxon>
        <taxon>Terriglobales</taxon>
        <taxon>Acidobacteriaceae</taxon>
        <taxon>Edaphobacter</taxon>
    </lineage>
</organism>
<comment type="caution">
    <text evidence="7">The sequence shown here is derived from an EMBL/GenBank/DDBJ whole genome shotgun (WGS) entry which is preliminary data.</text>
</comment>
<dbReference type="Gene3D" id="2.60.40.1120">
    <property type="entry name" value="Carboxypeptidase-like, regulatory domain"/>
    <property type="match status" value="1"/>
</dbReference>
<keyword evidence="3" id="KW-0998">Cell outer membrane</keyword>
<dbReference type="EMBL" id="BMGT01000003">
    <property type="protein sequence ID" value="GGG82336.1"/>
    <property type="molecule type" value="Genomic_DNA"/>
</dbReference>
<feature type="region of interest" description="Disordered" evidence="4">
    <location>
        <begin position="166"/>
        <end position="201"/>
    </location>
</feature>
<dbReference type="Pfam" id="PF25183">
    <property type="entry name" value="OMP_b-brl_4"/>
    <property type="match status" value="1"/>
</dbReference>
<gene>
    <name evidence="7" type="ORF">GCM10011585_27380</name>
</gene>
<proteinExistence type="predicted"/>
<name>A0A917HLC8_9BACT</name>
<comment type="subcellular location">
    <subcellularLocation>
        <location evidence="1">Cell outer membrane</location>
    </subcellularLocation>
</comment>
<evidence type="ECO:0000256" key="1">
    <source>
        <dbReference type="ARBA" id="ARBA00004442"/>
    </source>
</evidence>
<dbReference type="InterPro" id="IPR036942">
    <property type="entry name" value="Beta-barrel_TonB_sf"/>
</dbReference>